<evidence type="ECO:0000313" key="2">
    <source>
        <dbReference type="EMBL" id="AWN40616.1"/>
    </source>
</evidence>
<feature type="domain" description="DJ-1/PfpI" evidence="1">
    <location>
        <begin position="18"/>
        <end position="176"/>
    </location>
</feature>
<dbReference type="PANTHER" id="PTHR43130">
    <property type="entry name" value="ARAC-FAMILY TRANSCRIPTIONAL REGULATOR"/>
    <property type="match status" value="1"/>
</dbReference>
<dbReference type="InterPro" id="IPR029062">
    <property type="entry name" value="Class_I_gatase-like"/>
</dbReference>
<dbReference type="EMBL" id="CP029550">
    <property type="protein sequence ID" value="AWN40616.1"/>
    <property type="molecule type" value="Genomic_DNA"/>
</dbReference>
<dbReference type="Gene3D" id="3.40.50.880">
    <property type="match status" value="1"/>
</dbReference>
<dbReference type="OrthoDB" id="186587at2"/>
<organism evidence="2 3">
    <name type="scientific">Methylobacterium durans</name>
    <dbReference type="NCBI Taxonomy" id="2202825"/>
    <lineage>
        <taxon>Bacteria</taxon>
        <taxon>Pseudomonadati</taxon>
        <taxon>Pseudomonadota</taxon>
        <taxon>Alphaproteobacteria</taxon>
        <taxon>Hyphomicrobiales</taxon>
        <taxon>Methylobacteriaceae</taxon>
        <taxon>Methylobacterium</taxon>
    </lineage>
</organism>
<dbReference type="InterPro" id="IPR002818">
    <property type="entry name" value="DJ-1/PfpI"/>
</dbReference>
<keyword evidence="3" id="KW-1185">Reference proteome</keyword>
<reference evidence="3" key="1">
    <citation type="submission" date="2018-05" db="EMBL/GenBank/DDBJ databases">
        <title>Complete Genome Sequence of Methylobacterium sp. 17SD2-17.</title>
        <authorList>
            <person name="Srinivasan S."/>
        </authorList>
    </citation>
    <scope>NUCLEOTIDE SEQUENCE [LARGE SCALE GENOMIC DNA]</scope>
    <source>
        <strain evidence="3">17SD2-17</strain>
    </source>
</reference>
<sequence>MTDTVPARSPEDRPPVEIGFLLFPGVQQLDLTGPYEVFATLPGTRVHLVASRPGPVRSVTGLPLTPTATFADCPPLDVICVPGGLGMLAHLDDAEALAFVRRQAEGARFVTSVCTGALVLGAAGLLRGRRATTHWALHDALAAFGAIPVAERVVRDGNVVTGGGITAGIDFALALAVELTDPVDAEAVGLLLEYAPSPPFASGRPETASAAVLARCAAWMAEDRAGAEARIAAAARRVA</sequence>
<evidence type="ECO:0000313" key="3">
    <source>
        <dbReference type="Proteomes" id="UP000245926"/>
    </source>
</evidence>
<dbReference type="InterPro" id="IPR052158">
    <property type="entry name" value="INH-QAR"/>
</dbReference>
<dbReference type="Pfam" id="PF01965">
    <property type="entry name" value="DJ-1_PfpI"/>
    <property type="match status" value="1"/>
</dbReference>
<protein>
    <submittedName>
        <fullName evidence="2">Dimethylglycine dehydrogenase</fullName>
    </submittedName>
</protein>
<dbReference type="KEGG" id="mets:DK389_08825"/>
<accession>A0A2U8W5Q9</accession>
<name>A0A2U8W5Q9_9HYPH</name>
<gene>
    <name evidence="2" type="ORF">DK389_08825</name>
</gene>
<dbReference type="GO" id="GO:0006355">
    <property type="term" value="P:regulation of DNA-templated transcription"/>
    <property type="evidence" value="ECO:0007669"/>
    <property type="project" value="TreeGrafter"/>
</dbReference>
<dbReference type="RefSeq" id="WP_109888914.1">
    <property type="nucleotide sequence ID" value="NZ_CP029550.1"/>
</dbReference>
<proteinExistence type="predicted"/>
<dbReference type="SUPFAM" id="SSF52317">
    <property type="entry name" value="Class I glutamine amidotransferase-like"/>
    <property type="match status" value="1"/>
</dbReference>
<dbReference type="CDD" id="cd03139">
    <property type="entry name" value="GATase1_PfpI_2"/>
    <property type="match status" value="1"/>
</dbReference>
<dbReference type="Proteomes" id="UP000245926">
    <property type="component" value="Chromosome"/>
</dbReference>
<dbReference type="AlphaFoldDB" id="A0A2U8W5Q9"/>
<dbReference type="PANTHER" id="PTHR43130:SF2">
    <property type="entry name" value="DJ-1_PFPI DOMAIN-CONTAINING PROTEIN"/>
    <property type="match status" value="1"/>
</dbReference>
<evidence type="ECO:0000259" key="1">
    <source>
        <dbReference type="Pfam" id="PF01965"/>
    </source>
</evidence>